<sequence>MSWLDPENNDYIIPDEPAPEPAAPAGARGRGAHNHSPGTETAAPGFPWTPAVDLLAAFTPFFAPKTGPAAPRVSERRFAGGDTLDEPILETLKRDMLQIGRRVAAVVWPAQLQTRLAAVAAAGGPVAAAAAAEAPGHVTHEAPGGLLPLDWDLWGPLVFLLAYAVTMGAALPAAQTNMVFSGTFLLMWMFYLVVGFNVQLLGGTVSFLAAISAAGYLMFPLVAGALVSTAAVPWRMARLVVMAFCAVWSIYAASVCLRCLGVLPGRLFLAIYPVTLMYAVLAWLVVIT</sequence>
<evidence type="ECO:0000256" key="5">
    <source>
        <dbReference type="ARBA" id="ARBA00023136"/>
    </source>
</evidence>
<dbReference type="Proteomes" id="UP000092555">
    <property type="component" value="Unassembled WGS sequence"/>
</dbReference>
<dbReference type="EMBL" id="LXTC01000002">
    <property type="protein sequence ID" value="OBA22598.1"/>
    <property type="molecule type" value="Genomic_DNA"/>
</dbReference>
<evidence type="ECO:0000256" key="7">
    <source>
        <dbReference type="SAM" id="MobiDB-lite"/>
    </source>
</evidence>
<name>A0A1A0HFF6_9ASCO</name>
<organism evidence="9 10">
    <name type="scientific">Metschnikowia bicuspidata var. bicuspidata NRRL YB-4993</name>
    <dbReference type="NCBI Taxonomy" id="869754"/>
    <lineage>
        <taxon>Eukaryota</taxon>
        <taxon>Fungi</taxon>
        <taxon>Dikarya</taxon>
        <taxon>Ascomycota</taxon>
        <taxon>Saccharomycotina</taxon>
        <taxon>Pichiomycetes</taxon>
        <taxon>Metschnikowiaceae</taxon>
        <taxon>Metschnikowia</taxon>
    </lineage>
</organism>
<feature type="region of interest" description="Disordered" evidence="7">
    <location>
        <begin position="1"/>
        <end position="45"/>
    </location>
</feature>
<feature type="domain" description="Yip1" evidence="8">
    <location>
        <begin position="150"/>
        <end position="284"/>
    </location>
</feature>
<comment type="similarity">
    <text evidence="2 6">Belongs to the YIP1 family.</text>
</comment>
<dbReference type="GeneID" id="30030172"/>
<dbReference type="PANTHER" id="PTHR21236">
    <property type="entry name" value="GOLGI MEMBRANE PROTEIN YIP1"/>
    <property type="match status" value="1"/>
</dbReference>
<keyword evidence="4 6" id="KW-1133">Transmembrane helix</keyword>
<feature type="transmembrane region" description="Helical" evidence="6">
    <location>
        <begin position="269"/>
        <end position="287"/>
    </location>
</feature>
<feature type="transmembrane region" description="Helical" evidence="6">
    <location>
        <begin position="207"/>
        <end position="227"/>
    </location>
</feature>
<evidence type="ECO:0000256" key="3">
    <source>
        <dbReference type="ARBA" id="ARBA00022692"/>
    </source>
</evidence>
<evidence type="ECO:0000313" key="10">
    <source>
        <dbReference type="Proteomes" id="UP000092555"/>
    </source>
</evidence>
<dbReference type="Pfam" id="PF04893">
    <property type="entry name" value="Yip1"/>
    <property type="match status" value="1"/>
</dbReference>
<keyword evidence="3 6" id="KW-0812">Transmembrane</keyword>
<evidence type="ECO:0000256" key="2">
    <source>
        <dbReference type="ARBA" id="ARBA00010596"/>
    </source>
</evidence>
<feature type="transmembrane region" description="Helical" evidence="6">
    <location>
        <begin position="239"/>
        <end position="263"/>
    </location>
</feature>
<evidence type="ECO:0000256" key="1">
    <source>
        <dbReference type="ARBA" id="ARBA00004141"/>
    </source>
</evidence>
<evidence type="ECO:0000313" key="9">
    <source>
        <dbReference type="EMBL" id="OBA22598.1"/>
    </source>
</evidence>
<dbReference type="GO" id="GO:0000139">
    <property type="term" value="C:Golgi membrane"/>
    <property type="evidence" value="ECO:0007669"/>
    <property type="project" value="UniProtKB-SubCell"/>
</dbReference>
<evidence type="ECO:0000259" key="8">
    <source>
        <dbReference type="Pfam" id="PF04893"/>
    </source>
</evidence>
<feature type="transmembrane region" description="Helical" evidence="6">
    <location>
        <begin position="178"/>
        <end position="201"/>
    </location>
</feature>
<evidence type="ECO:0000256" key="4">
    <source>
        <dbReference type="ARBA" id="ARBA00022989"/>
    </source>
</evidence>
<dbReference type="OrthoDB" id="411251at2759"/>
<dbReference type="GO" id="GO:0005802">
    <property type="term" value="C:trans-Golgi network"/>
    <property type="evidence" value="ECO:0007669"/>
    <property type="project" value="TreeGrafter"/>
</dbReference>
<proteinExistence type="inferred from homology"/>
<feature type="transmembrane region" description="Helical" evidence="6">
    <location>
        <begin position="153"/>
        <end position="171"/>
    </location>
</feature>
<comment type="subcellular location">
    <subcellularLocation>
        <location evidence="6">Golgi apparatus membrane</location>
        <topology evidence="6">Multi-pass membrane protein</topology>
    </subcellularLocation>
    <subcellularLocation>
        <location evidence="1">Membrane</location>
        <topology evidence="1">Multi-pass membrane protein</topology>
    </subcellularLocation>
</comment>
<keyword evidence="5 6" id="KW-0472">Membrane</keyword>
<comment type="caution">
    <text evidence="9">The sequence shown here is derived from an EMBL/GenBank/DDBJ whole genome shotgun (WGS) entry which is preliminary data.</text>
</comment>
<protein>
    <recommendedName>
        <fullName evidence="6">Protein YIP</fullName>
    </recommendedName>
</protein>
<gene>
    <name evidence="9" type="ORF">METBIDRAFT_39895</name>
</gene>
<evidence type="ECO:0000256" key="6">
    <source>
        <dbReference type="RuleBase" id="RU361264"/>
    </source>
</evidence>
<keyword evidence="10" id="KW-1185">Reference proteome</keyword>
<reference evidence="9 10" key="1">
    <citation type="submission" date="2016-05" db="EMBL/GenBank/DDBJ databases">
        <title>Comparative genomics of biotechnologically important yeasts.</title>
        <authorList>
            <consortium name="DOE Joint Genome Institute"/>
            <person name="Riley R."/>
            <person name="Haridas S."/>
            <person name="Wolfe K.H."/>
            <person name="Lopes M.R."/>
            <person name="Hittinger C.T."/>
            <person name="Goker M."/>
            <person name="Salamov A."/>
            <person name="Wisecaver J."/>
            <person name="Long T.M."/>
            <person name="Aerts A.L."/>
            <person name="Barry K."/>
            <person name="Choi C."/>
            <person name="Clum A."/>
            <person name="Coughlan A.Y."/>
            <person name="Deshpande S."/>
            <person name="Douglass A.P."/>
            <person name="Hanson S.J."/>
            <person name="Klenk H.-P."/>
            <person name="LaButti K."/>
            <person name="Lapidus A."/>
            <person name="Lindquist E."/>
            <person name="Lipzen A."/>
            <person name="Meier-kolthoff J.P."/>
            <person name="Ohm R.A."/>
            <person name="Otillar R.P."/>
            <person name="Pangilinan J."/>
            <person name="Peng Y."/>
            <person name="Rokas A."/>
            <person name="Rosa C.A."/>
            <person name="Scheuner C."/>
            <person name="Sibirny A.A."/>
            <person name="Slot J.C."/>
            <person name="Stielow J.B."/>
            <person name="Sun H."/>
            <person name="Kurtzman C.P."/>
            <person name="Blackwell M."/>
            <person name="Grigoriev I.V."/>
            <person name="Jeffries T.W."/>
        </authorList>
    </citation>
    <scope>NUCLEOTIDE SEQUENCE [LARGE SCALE GENOMIC DNA]</scope>
    <source>
        <strain evidence="9 10">NRRL YB-4993</strain>
    </source>
</reference>
<dbReference type="STRING" id="869754.A0A1A0HFF6"/>
<dbReference type="PANTHER" id="PTHR21236:SF1">
    <property type="entry name" value="PROTEIN YIPF6"/>
    <property type="match status" value="1"/>
</dbReference>
<dbReference type="InterPro" id="IPR006977">
    <property type="entry name" value="Yip1_dom"/>
</dbReference>
<dbReference type="RefSeq" id="XP_018713094.1">
    <property type="nucleotide sequence ID" value="XM_018857196.1"/>
</dbReference>
<dbReference type="GO" id="GO:0006888">
    <property type="term" value="P:endoplasmic reticulum to Golgi vesicle-mediated transport"/>
    <property type="evidence" value="ECO:0007669"/>
    <property type="project" value="InterPro"/>
</dbReference>
<dbReference type="AlphaFoldDB" id="A0A1A0HFF6"/>
<accession>A0A1A0HFF6</accession>
<dbReference type="InterPro" id="IPR045231">
    <property type="entry name" value="Yip1/4-like"/>
</dbReference>